<dbReference type="InterPro" id="IPR012910">
    <property type="entry name" value="Plug_dom"/>
</dbReference>
<dbReference type="SUPFAM" id="SSF49464">
    <property type="entry name" value="Carboxypeptidase regulatory domain-like"/>
    <property type="match status" value="1"/>
</dbReference>
<name>A0A0S7EE87_9FLAO</name>
<keyword evidence="5" id="KW-0732">Signal</keyword>
<evidence type="ECO:0000256" key="8">
    <source>
        <dbReference type="PROSITE-ProRule" id="PRU01360"/>
    </source>
</evidence>
<keyword evidence="2 8" id="KW-0813">Transport</keyword>
<dbReference type="GO" id="GO:0015344">
    <property type="term" value="F:siderophore uptake transmembrane transporter activity"/>
    <property type="evidence" value="ECO:0007669"/>
    <property type="project" value="TreeGrafter"/>
</dbReference>
<dbReference type="GO" id="GO:0009279">
    <property type="term" value="C:cell outer membrane"/>
    <property type="evidence" value="ECO:0007669"/>
    <property type="project" value="UniProtKB-SubCell"/>
</dbReference>
<comment type="subcellular location">
    <subcellularLocation>
        <location evidence="1 8">Cell outer membrane</location>
        <topology evidence="1 8">Multi-pass membrane protein</topology>
    </subcellularLocation>
</comment>
<gene>
    <name evidence="9" type="ORF">AS202_06095</name>
</gene>
<evidence type="ECO:0000256" key="4">
    <source>
        <dbReference type="ARBA" id="ARBA00022692"/>
    </source>
</evidence>
<dbReference type="InterPro" id="IPR037066">
    <property type="entry name" value="Plug_dom_sf"/>
</dbReference>
<dbReference type="PANTHER" id="PTHR30069">
    <property type="entry name" value="TONB-DEPENDENT OUTER MEMBRANE RECEPTOR"/>
    <property type="match status" value="1"/>
</dbReference>
<dbReference type="RefSeq" id="WP_006257803.1">
    <property type="nucleotide sequence ID" value="NZ_BCMQ01000002.1"/>
</dbReference>
<comment type="similarity">
    <text evidence="8">Belongs to the TonB-dependent receptor family.</text>
</comment>
<dbReference type="Gene3D" id="2.170.130.10">
    <property type="entry name" value="TonB-dependent receptor, plug domain"/>
    <property type="match status" value="1"/>
</dbReference>
<proteinExistence type="inferred from homology"/>
<evidence type="ECO:0000313" key="10">
    <source>
        <dbReference type="Proteomes" id="UP000069030"/>
    </source>
</evidence>
<dbReference type="NCBIfam" id="TIGR04056">
    <property type="entry name" value="OMP_RagA_SusC"/>
    <property type="match status" value="1"/>
</dbReference>
<evidence type="ECO:0000256" key="6">
    <source>
        <dbReference type="ARBA" id="ARBA00023136"/>
    </source>
</evidence>
<dbReference type="NCBIfam" id="TIGR04057">
    <property type="entry name" value="SusC_RagA_signa"/>
    <property type="match status" value="1"/>
</dbReference>
<dbReference type="PROSITE" id="PS52016">
    <property type="entry name" value="TONB_DEPENDENT_REC_3"/>
    <property type="match status" value="1"/>
</dbReference>
<dbReference type="EMBL" id="CP013690">
    <property type="protein sequence ID" value="ALU28310.1"/>
    <property type="molecule type" value="Genomic_DNA"/>
</dbReference>
<dbReference type="InterPro" id="IPR023996">
    <property type="entry name" value="TonB-dep_OMP_SusC/RagA"/>
</dbReference>
<dbReference type="Proteomes" id="UP000069030">
    <property type="component" value="Chromosome"/>
</dbReference>
<keyword evidence="7 8" id="KW-0998">Cell outer membrane</keyword>
<accession>A0A0S7EE87</accession>
<dbReference type="InterPro" id="IPR008969">
    <property type="entry name" value="CarboxyPept-like_regulatory"/>
</dbReference>
<evidence type="ECO:0000313" key="9">
    <source>
        <dbReference type="EMBL" id="ALU28310.1"/>
    </source>
</evidence>
<keyword evidence="4 8" id="KW-0812">Transmembrane</keyword>
<dbReference type="InterPro" id="IPR023997">
    <property type="entry name" value="TonB-dep_OMP_SusC/RagA_CS"/>
</dbReference>
<reference evidence="9 10" key="1">
    <citation type="journal article" date="2016" name="J. Zhejiang Univ. Sci. B">
        <title>Antibiotic resistance mechanisms of Myroides sp.</title>
        <authorList>
            <person name="Hu S."/>
            <person name="Yuan S."/>
            <person name="Qu H."/>
            <person name="Jiang T."/>
            <person name="Zhou Y."/>
            <person name="Wang M."/>
            <person name="Ming D."/>
        </authorList>
    </citation>
    <scope>NUCLEOTIDE SEQUENCE [LARGE SCALE GENOMIC DNA]</scope>
    <source>
        <strain evidence="9 10">PR63039</strain>
    </source>
</reference>
<protein>
    <submittedName>
        <fullName evidence="9">SusC/RagA family TonB-linked outer membrane protein</fullName>
    </submittedName>
</protein>
<evidence type="ECO:0000256" key="5">
    <source>
        <dbReference type="ARBA" id="ARBA00022729"/>
    </source>
</evidence>
<sequence>MKLKLYLTFSMLVLTSVVFAQAKKTITGSVKDTDGLPLIGATIVLEGTDFGTSADDHGIFTINAGEGDVLVVSYVFYETQRIRLTSKTHYDIVLKEDGQVLEDVVVVAYGTATKESVTGAIAVIENSEITKRPGTNALAALEGAAPGIRVNNTSGQPGAEPTIRIRGFTSVNGSNSPLLVVDGVPFGGSISDLNPNDIDSMSVLKDASASTLYGNRASNGVVLITTKKASKGKGFFGVNLKQGLFTRGMSEYDKLGADDYMETMWKANRNSLIAKNGLEEANRLATETLIPDYLKLNIYNLPADQLFTPDGKLVSNASVLSGYASDLDWFKELERTGMYQDLNMSGRVANEKGGAYFSGSFLNNESYVKNSDYKRFTARINADYKVNDAIKVGANLTGSHQESHGLTASMDDNTSIVNPFYFARNIAPIYPVYLHDKVTGDFVYDEFGQRIYDNGEGTRGQLEGRHTVLENNKNNQQSIKNTVNGQFFADFKFLQDFTFSLKGDMSLRNSEARKYDNALIGDGQGSNGRSRRDIYRYKTYTAQQLLNWNRSFGDHNFDVLVGHENFNNDYSYLYGMKTNQTFEGMDEWINFTEAGSIYDYTVKYRTEGYLSRAKYNYANKYFAEASFRRDGSSKFHKDNRWGNFWSVGGSWIISAEDFFKVKHIDYLKLRASYGEVGEDGGAGTYGYQSLYSIVKNGGKAGLYKSQNGNDNLQWETSSSFNIGLDGRLFNRVNFTVEYFDKRSQNLLFDLNMPLSNGSNTPSTKGISSITSNVGSISNKGLELSFDVDIIKTADLRWNFAANATWLKNKIAKLPEENRKNGIISSDFKRLEGKSMYEFYLYQFVGVDQMYGDALYVIDDENFNVNGSAPDKDAIADEFLREINGVTYTTSTTYGKREFAGSAIPKVDGSFSTSLNYKNFSLSALFTYSLGSKVYDYSYASLMSVGSSPHALHKNILGSWNGAPEGMTEKSANRIDPNGLPVLDFDRNVYTSSRSDRFLQNGNYLVFKNISLGYDMPKEVTKSLGISSLSFTGTVENVVTFTKLKGMNSQMSFAGQVMNSWAPPRTFIFGVNVGF</sequence>
<keyword evidence="6 8" id="KW-0472">Membrane</keyword>
<dbReference type="Pfam" id="PF07715">
    <property type="entry name" value="Plug"/>
    <property type="match status" value="1"/>
</dbReference>
<evidence type="ECO:0000256" key="2">
    <source>
        <dbReference type="ARBA" id="ARBA00022448"/>
    </source>
</evidence>
<dbReference type="Gene3D" id="2.40.170.20">
    <property type="entry name" value="TonB-dependent receptor, beta-barrel domain"/>
    <property type="match status" value="1"/>
</dbReference>
<evidence type="ECO:0000256" key="7">
    <source>
        <dbReference type="ARBA" id="ARBA00023237"/>
    </source>
</evidence>
<organism evidence="9 10">
    <name type="scientific">Myroides odoratimimus</name>
    <dbReference type="NCBI Taxonomy" id="76832"/>
    <lineage>
        <taxon>Bacteria</taxon>
        <taxon>Pseudomonadati</taxon>
        <taxon>Bacteroidota</taxon>
        <taxon>Flavobacteriia</taxon>
        <taxon>Flavobacteriales</taxon>
        <taxon>Flavobacteriaceae</taxon>
        <taxon>Myroides</taxon>
    </lineage>
</organism>
<dbReference type="PANTHER" id="PTHR30069:SF29">
    <property type="entry name" value="HEMOGLOBIN AND HEMOGLOBIN-HAPTOGLOBIN-BINDING PROTEIN 1-RELATED"/>
    <property type="match status" value="1"/>
</dbReference>
<evidence type="ECO:0000256" key="1">
    <source>
        <dbReference type="ARBA" id="ARBA00004571"/>
    </source>
</evidence>
<dbReference type="InterPro" id="IPR036942">
    <property type="entry name" value="Beta-barrel_TonB_sf"/>
</dbReference>
<dbReference type="SUPFAM" id="SSF56935">
    <property type="entry name" value="Porins"/>
    <property type="match status" value="1"/>
</dbReference>
<dbReference type="AlphaFoldDB" id="A0A0S7EE87"/>
<dbReference type="Pfam" id="PF13715">
    <property type="entry name" value="CarbopepD_reg_2"/>
    <property type="match status" value="1"/>
</dbReference>
<dbReference type="InterPro" id="IPR039426">
    <property type="entry name" value="TonB-dep_rcpt-like"/>
</dbReference>
<evidence type="ECO:0000256" key="3">
    <source>
        <dbReference type="ARBA" id="ARBA00022452"/>
    </source>
</evidence>
<dbReference type="KEGG" id="mod:AS202_06095"/>
<keyword evidence="3 8" id="KW-1134">Transmembrane beta strand</keyword>
<dbReference type="GO" id="GO:0044718">
    <property type="term" value="P:siderophore transmembrane transport"/>
    <property type="evidence" value="ECO:0007669"/>
    <property type="project" value="TreeGrafter"/>
</dbReference>